<dbReference type="InterPro" id="IPR011005">
    <property type="entry name" value="Dihydropteroate_synth-like_sf"/>
</dbReference>
<evidence type="ECO:0000256" key="5">
    <source>
        <dbReference type="ARBA" id="ARBA00012458"/>
    </source>
</evidence>
<dbReference type="GO" id="GO:0046656">
    <property type="term" value="P:folic acid biosynthetic process"/>
    <property type="evidence" value="ECO:0007669"/>
    <property type="project" value="UniProtKB-KW"/>
</dbReference>
<evidence type="ECO:0000256" key="1">
    <source>
        <dbReference type="ARBA" id="ARBA00000012"/>
    </source>
</evidence>
<dbReference type="PANTHER" id="PTHR20941:SF1">
    <property type="entry name" value="FOLIC ACID SYNTHESIS PROTEIN FOL1"/>
    <property type="match status" value="1"/>
</dbReference>
<keyword evidence="8" id="KW-0479">Metal-binding</keyword>
<evidence type="ECO:0000256" key="6">
    <source>
        <dbReference type="ARBA" id="ARBA00016919"/>
    </source>
</evidence>
<feature type="domain" description="Pterin-binding" evidence="12">
    <location>
        <begin position="1"/>
        <end position="250"/>
    </location>
</feature>
<dbReference type="OrthoDB" id="9811744at2"/>
<evidence type="ECO:0000256" key="10">
    <source>
        <dbReference type="ARBA" id="ARBA00022909"/>
    </source>
</evidence>
<comment type="caution">
    <text evidence="13">The sequence shown here is derived from an EMBL/GenBank/DDBJ whole genome shotgun (WGS) entry which is preliminary data.</text>
</comment>
<dbReference type="AlphaFoldDB" id="A0A2T5MIX3"/>
<name>A0A2T5MIX3_9GAMM</name>
<evidence type="ECO:0000256" key="3">
    <source>
        <dbReference type="ARBA" id="ARBA00004763"/>
    </source>
</evidence>
<gene>
    <name evidence="13" type="primary">folP</name>
    <name evidence="13" type="ORF">CJD38_05130</name>
</gene>
<dbReference type="InterPro" id="IPR000489">
    <property type="entry name" value="Pterin-binding_dom"/>
</dbReference>
<keyword evidence="14" id="KW-1185">Reference proteome</keyword>
<dbReference type="CDD" id="cd00739">
    <property type="entry name" value="DHPS"/>
    <property type="match status" value="1"/>
</dbReference>
<comment type="similarity">
    <text evidence="4">Belongs to the DHPS family.</text>
</comment>
<dbReference type="EMBL" id="QANS01000002">
    <property type="protein sequence ID" value="PTU32508.1"/>
    <property type="molecule type" value="Genomic_DNA"/>
</dbReference>
<reference evidence="13 14" key="1">
    <citation type="submission" date="2018-04" db="EMBL/GenBank/DDBJ databases">
        <title>Novel species isolated from glacier.</title>
        <authorList>
            <person name="Liu Q."/>
            <person name="Xin Y.-H."/>
        </authorList>
    </citation>
    <scope>NUCLEOTIDE SEQUENCE [LARGE SCALE GENOMIC DNA]</scope>
    <source>
        <strain evidence="13 14">GT1R17</strain>
    </source>
</reference>
<proteinExistence type="inferred from homology"/>
<keyword evidence="9" id="KW-0460">Magnesium</keyword>
<evidence type="ECO:0000313" key="14">
    <source>
        <dbReference type="Proteomes" id="UP000244248"/>
    </source>
</evidence>
<sequence>MGVLNVTPDSFSDGGQYLNLDAAIARAREMVGEGAAIIDIGGESTRPGAQPVSEQEEIARVVPVIECLSRELDCVISIDTLKPAVMEAACAAGASMINDVNALQAPGAIEIASRYEVAVCLMHMQGEPLTMQSAPHYDDVLTEVRDFLTSRVSACIGAGISPDRIVVDPGIGFGKTLPHNLELLANLEWFEALNCPLLIGVSRKSMFKALLDVSVDQRLNAALSAAAIAVWQGAAIVRAHDVRATAEALLVAAALRDKRRAQP</sequence>
<dbReference type="PANTHER" id="PTHR20941">
    <property type="entry name" value="FOLATE SYNTHESIS PROTEINS"/>
    <property type="match status" value="1"/>
</dbReference>
<evidence type="ECO:0000256" key="7">
    <source>
        <dbReference type="ARBA" id="ARBA00022679"/>
    </source>
</evidence>
<dbReference type="PROSITE" id="PS00793">
    <property type="entry name" value="DHPS_2"/>
    <property type="match status" value="1"/>
</dbReference>
<dbReference type="EC" id="2.5.1.15" evidence="5"/>
<keyword evidence="10" id="KW-0289">Folate biosynthesis</keyword>
<evidence type="ECO:0000256" key="4">
    <source>
        <dbReference type="ARBA" id="ARBA00009503"/>
    </source>
</evidence>
<evidence type="ECO:0000256" key="8">
    <source>
        <dbReference type="ARBA" id="ARBA00022723"/>
    </source>
</evidence>
<dbReference type="FunFam" id="3.20.20.20:FF:000006">
    <property type="entry name" value="Dihydropteroate synthase"/>
    <property type="match status" value="1"/>
</dbReference>
<evidence type="ECO:0000256" key="9">
    <source>
        <dbReference type="ARBA" id="ARBA00022842"/>
    </source>
</evidence>
<comment type="catalytic activity">
    <reaction evidence="1">
        <text>(7,8-dihydropterin-6-yl)methyl diphosphate + 4-aminobenzoate = 7,8-dihydropteroate + diphosphate</text>
        <dbReference type="Rhea" id="RHEA:19949"/>
        <dbReference type="ChEBI" id="CHEBI:17836"/>
        <dbReference type="ChEBI" id="CHEBI:17839"/>
        <dbReference type="ChEBI" id="CHEBI:33019"/>
        <dbReference type="ChEBI" id="CHEBI:72950"/>
        <dbReference type="EC" id="2.5.1.15"/>
    </reaction>
</comment>
<dbReference type="Proteomes" id="UP000244248">
    <property type="component" value="Unassembled WGS sequence"/>
</dbReference>
<dbReference type="Pfam" id="PF00809">
    <property type="entry name" value="Pterin_bind"/>
    <property type="match status" value="1"/>
</dbReference>
<dbReference type="GO" id="GO:0046654">
    <property type="term" value="P:tetrahydrofolate biosynthetic process"/>
    <property type="evidence" value="ECO:0007669"/>
    <property type="project" value="TreeGrafter"/>
</dbReference>
<dbReference type="InterPro" id="IPR045031">
    <property type="entry name" value="DHP_synth-like"/>
</dbReference>
<evidence type="ECO:0000256" key="11">
    <source>
        <dbReference type="ARBA" id="ARBA00030193"/>
    </source>
</evidence>
<dbReference type="GO" id="GO:0046872">
    <property type="term" value="F:metal ion binding"/>
    <property type="evidence" value="ECO:0007669"/>
    <property type="project" value="UniProtKB-KW"/>
</dbReference>
<dbReference type="SUPFAM" id="SSF51717">
    <property type="entry name" value="Dihydropteroate synthetase-like"/>
    <property type="match status" value="1"/>
</dbReference>
<dbReference type="InterPro" id="IPR006390">
    <property type="entry name" value="DHP_synth_dom"/>
</dbReference>
<dbReference type="PROSITE" id="PS50972">
    <property type="entry name" value="PTERIN_BINDING"/>
    <property type="match status" value="1"/>
</dbReference>
<keyword evidence="7" id="KW-0808">Transferase</keyword>
<dbReference type="GO" id="GO:0004156">
    <property type="term" value="F:dihydropteroate synthase activity"/>
    <property type="evidence" value="ECO:0007669"/>
    <property type="project" value="UniProtKB-EC"/>
</dbReference>
<dbReference type="GO" id="GO:0005829">
    <property type="term" value="C:cytosol"/>
    <property type="evidence" value="ECO:0007669"/>
    <property type="project" value="TreeGrafter"/>
</dbReference>
<comment type="pathway">
    <text evidence="3">Cofactor biosynthesis; tetrahydrofolate biosynthesis; 7,8-dihydrofolate from 2-amino-4-hydroxy-6-hydroxymethyl-7,8-dihydropteridine diphosphate and 4-aminobenzoate: step 1/2.</text>
</comment>
<dbReference type="Gene3D" id="3.20.20.20">
    <property type="entry name" value="Dihydropteroate synthase-like"/>
    <property type="match status" value="1"/>
</dbReference>
<organism evidence="13 14">
    <name type="scientific">Stenotrophobium rhamnosiphilum</name>
    <dbReference type="NCBI Taxonomy" id="2029166"/>
    <lineage>
        <taxon>Bacteria</taxon>
        <taxon>Pseudomonadati</taxon>
        <taxon>Pseudomonadota</taxon>
        <taxon>Gammaproteobacteria</taxon>
        <taxon>Nevskiales</taxon>
        <taxon>Nevskiaceae</taxon>
        <taxon>Stenotrophobium</taxon>
    </lineage>
</organism>
<evidence type="ECO:0000259" key="12">
    <source>
        <dbReference type="PROSITE" id="PS50972"/>
    </source>
</evidence>
<evidence type="ECO:0000256" key="2">
    <source>
        <dbReference type="ARBA" id="ARBA00001946"/>
    </source>
</evidence>
<dbReference type="NCBIfam" id="TIGR01496">
    <property type="entry name" value="DHPS"/>
    <property type="match status" value="1"/>
</dbReference>
<accession>A0A2T5MIX3</accession>
<comment type="cofactor">
    <cofactor evidence="2">
        <name>Mg(2+)</name>
        <dbReference type="ChEBI" id="CHEBI:18420"/>
    </cofactor>
</comment>
<protein>
    <recommendedName>
        <fullName evidence="6">Dihydropteroate synthase</fullName>
        <ecNumber evidence="5">2.5.1.15</ecNumber>
    </recommendedName>
    <alternativeName>
        <fullName evidence="11">Dihydropteroate pyrophosphorylase</fullName>
    </alternativeName>
</protein>
<evidence type="ECO:0000313" key="13">
    <source>
        <dbReference type="EMBL" id="PTU32508.1"/>
    </source>
</evidence>